<dbReference type="Gene3D" id="3.30.1330.10">
    <property type="entry name" value="PurM-like, N-terminal domain"/>
    <property type="match status" value="1"/>
</dbReference>
<evidence type="ECO:0000313" key="5">
    <source>
        <dbReference type="Proteomes" id="UP000602050"/>
    </source>
</evidence>
<dbReference type="InterPro" id="IPR006283">
    <property type="entry name" value="ThiL-like"/>
</dbReference>
<comment type="caution">
    <text evidence="4">The sequence shown here is derived from an EMBL/GenBank/DDBJ whole genome shotgun (WGS) entry which is preliminary data.</text>
</comment>
<dbReference type="EMBL" id="BMEV01000033">
    <property type="protein sequence ID" value="GFZ77793.1"/>
    <property type="molecule type" value="Genomic_DNA"/>
</dbReference>
<dbReference type="Pfam" id="PF00586">
    <property type="entry name" value="AIRS"/>
    <property type="match status" value="1"/>
</dbReference>
<evidence type="ECO:0000313" key="4">
    <source>
        <dbReference type="EMBL" id="GFZ77793.1"/>
    </source>
</evidence>
<proteinExistence type="inferred from homology"/>
<feature type="binding site" evidence="1">
    <location>
        <position position="317"/>
    </location>
    <ligand>
        <name>substrate</name>
    </ligand>
</feature>
<dbReference type="InterPro" id="IPR036921">
    <property type="entry name" value="PurM-like_N_sf"/>
</dbReference>
<feature type="binding site" evidence="1">
    <location>
        <position position="260"/>
    </location>
    <ligand>
        <name>substrate</name>
    </ligand>
</feature>
<accession>A0A8J2TM89</accession>
<reference evidence="4" key="2">
    <citation type="submission" date="2020-09" db="EMBL/GenBank/DDBJ databases">
        <authorList>
            <person name="Sun Q."/>
            <person name="Zhou Y."/>
        </authorList>
    </citation>
    <scope>NUCLEOTIDE SEQUENCE</scope>
    <source>
        <strain evidence="4">CGMCC 1.12360</strain>
    </source>
</reference>
<keyword evidence="1" id="KW-0479">Metal-binding</keyword>
<feature type="domain" description="PurM-like C-terminal" evidence="3">
    <location>
        <begin position="148"/>
        <end position="303"/>
    </location>
</feature>
<feature type="binding site" evidence="1">
    <location>
        <position position="42"/>
    </location>
    <ligand>
        <name>Mg(2+)</name>
        <dbReference type="ChEBI" id="CHEBI:18420"/>
        <label>1</label>
    </ligand>
</feature>
<dbReference type="HAMAP" id="MF_02128">
    <property type="entry name" value="TMP_kinase"/>
    <property type="match status" value="1"/>
</dbReference>
<evidence type="ECO:0000259" key="2">
    <source>
        <dbReference type="Pfam" id="PF00586"/>
    </source>
</evidence>
<feature type="binding site" evidence="1">
    <location>
        <begin position="118"/>
        <end position="119"/>
    </location>
    <ligand>
        <name>ATP</name>
        <dbReference type="ChEBI" id="CHEBI:30616"/>
    </ligand>
</feature>
<keyword evidence="1" id="KW-0808">Transferase</keyword>
<comment type="function">
    <text evidence="1">Catalyzes the ATP-dependent phosphorylation of thiamine-monophosphate (TMP) to form thiamine-pyrophosphate (TPP), the active form of vitamin B1.</text>
</comment>
<gene>
    <name evidence="1 4" type="primary">thiL</name>
    <name evidence="4" type="ORF">GCM10010978_19150</name>
</gene>
<dbReference type="GO" id="GO:0009228">
    <property type="term" value="P:thiamine biosynthetic process"/>
    <property type="evidence" value="ECO:0007669"/>
    <property type="project" value="UniProtKB-KW"/>
</dbReference>
<dbReference type="PIRSF" id="PIRSF005303">
    <property type="entry name" value="Thiam_monoph_kin"/>
    <property type="match status" value="1"/>
</dbReference>
<dbReference type="NCBIfam" id="TIGR01379">
    <property type="entry name" value="thiL"/>
    <property type="match status" value="1"/>
</dbReference>
<feature type="binding site" evidence="1">
    <location>
        <position position="42"/>
    </location>
    <ligand>
        <name>Mg(2+)</name>
        <dbReference type="ChEBI" id="CHEBI:18420"/>
        <label>2</label>
    </ligand>
</feature>
<dbReference type="SUPFAM" id="SSF55326">
    <property type="entry name" value="PurM N-terminal domain-like"/>
    <property type="match status" value="1"/>
</dbReference>
<dbReference type="CDD" id="cd02194">
    <property type="entry name" value="ThiL"/>
    <property type="match status" value="1"/>
</dbReference>
<dbReference type="SUPFAM" id="SSF56042">
    <property type="entry name" value="PurM C-terminal domain-like"/>
    <property type="match status" value="1"/>
</dbReference>
<dbReference type="EC" id="2.7.4.16" evidence="1"/>
<feature type="binding site" evidence="1">
    <location>
        <position position="119"/>
    </location>
    <ligand>
        <name>Mg(2+)</name>
        <dbReference type="ChEBI" id="CHEBI:18420"/>
        <label>1</label>
    </ligand>
</feature>
<evidence type="ECO:0000259" key="3">
    <source>
        <dbReference type="Pfam" id="PF02769"/>
    </source>
</evidence>
<feature type="binding site" evidence="1">
    <location>
        <position position="49"/>
    </location>
    <ligand>
        <name>substrate</name>
    </ligand>
</feature>
<feature type="binding site" evidence="1">
    <location>
        <position position="41"/>
    </location>
    <ligand>
        <name>Mg(2+)</name>
        <dbReference type="ChEBI" id="CHEBI:18420"/>
        <label>1</label>
    </ligand>
</feature>
<dbReference type="GO" id="GO:0009030">
    <property type="term" value="F:thiamine-phosphate kinase activity"/>
    <property type="evidence" value="ECO:0007669"/>
    <property type="project" value="UniProtKB-UniRule"/>
</dbReference>
<name>A0A8J2TM89_9BACI</name>
<feature type="binding site" evidence="1">
    <location>
        <position position="144"/>
    </location>
    <ligand>
        <name>ATP</name>
        <dbReference type="ChEBI" id="CHEBI:30616"/>
    </ligand>
</feature>
<dbReference type="InterPro" id="IPR036676">
    <property type="entry name" value="PurM-like_C_sf"/>
</dbReference>
<feature type="domain" description="PurM-like N-terminal" evidence="2">
    <location>
        <begin position="25"/>
        <end position="136"/>
    </location>
</feature>
<dbReference type="InterPro" id="IPR010918">
    <property type="entry name" value="PurM-like_C_dom"/>
</dbReference>
<keyword evidence="1" id="KW-0460">Magnesium</keyword>
<feature type="binding site" evidence="1">
    <location>
        <position position="27"/>
    </location>
    <ligand>
        <name>Mg(2+)</name>
        <dbReference type="ChEBI" id="CHEBI:18420"/>
        <label>4</label>
    </ligand>
</feature>
<dbReference type="PANTHER" id="PTHR30270:SF0">
    <property type="entry name" value="THIAMINE-MONOPHOSPHATE KINASE"/>
    <property type="match status" value="1"/>
</dbReference>
<sequence>MDEFSFIDSIKQSYYKQAALKRGIGDDAAVFHIDEDIVAATDTFVEDIHFSRSTMQPFHIGYRALAANISDMAAMGARPMFYLVSIVIPTKWPMEEISAIFSGMDAIASQYQMDLIGGDTVSGKELAISITVIGSVPDNRARYRHDAKSGDIVFVTGTLGDSQAGLYLLSKENASVFKDADYFILRHRMPAPRVEFSLGLQKLNRVSLNDVSDGIANEANEIAEASSKAIVLYDDLIPIHSSLQQFPKEHQFQWKYFGGEDFELIGTVPEKDWPLVQEIADNTKTKVTKIGMVFESEEPRVYYIKNNKKQKLYKHGYKHLK</sequence>
<feature type="binding site" evidence="1">
    <location>
        <position position="212"/>
    </location>
    <ligand>
        <name>ATP</name>
        <dbReference type="ChEBI" id="CHEBI:30616"/>
    </ligand>
</feature>
<feature type="binding site" evidence="1">
    <location>
        <position position="27"/>
    </location>
    <ligand>
        <name>Mg(2+)</name>
        <dbReference type="ChEBI" id="CHEBI:18420"/>
        <label>3</label>
    </ligand>
</feature>
<comment type="caution">
    <text evidence="1">Lacks conserved residue(s) required for the propagation of feature annotation.</text>
</comment>
<reference evidence="4" key="1">
    <citation type="journal article" date="2014" name="Int. J. Syst. Evol. Microbiol.">
        <title>Complete genome sequence of Corynebacterium casei LMG S-19264T (=DSM 44701T), isolated from a smear-ripened cheese.</title>
        <authorList>
            <consortium name="US DOE Joint Genome Institute (JGI-PGF)"/>
            <person name="Walter F."/>
            <person name="Albersmeier A."/>
            <person name="Kalinowski J."/>
            <person name="Ruckert C."/>
        </authorList>
    </citation>
    <scope>NUCLEOTIDE SEQUENCE</scope>
    <source>
        <strain evidence="4">CGMCC 1.12360</strain>
    </source>
</reference>
<evidence type="ECO:0000256" key="1">
    <source>
        <dbReference type="HAMAP-Rule" id="MF_02128"/>
    </source>
</evidence>
<keyword evidence="5" id="KW-1185">Reference proteome</keyword>
<comment type="catalytic activity">
    <reaction evidence="1">
        <text>thiamine phosphate + ATP = thiamine diphosphate + ADP</text>
        <dbReference type="Rhea" id="RHEA:15913"/>
        <dbReference type="ChEBI" id="CHEBI:30616"/>
        <dbReference type="ChEBI" id="CHEBI:37575"/>
        <dbReference type="ChEBI" id="CHEBI:58937"/>
        <dbReference type="ChEBI" id="CHEBI:456216"/>
        <dbReference type="EC" id="2.7.4.16"/>
    </reaction>
</comment>
<feature type="binding site" evidence="1">
    <location>
        <position position="71"/>
    </location>
    <ligand>
        <name>Mg(2+)</name>
        <dbReference type="ChEBI" id="CHEBI:18420"/>
        <label>4</label>
    </ligand>
</feature>
<dbReference type="Pfam" id="PF02769">
    <property type="entry name" value="AIRS_C"/>
    <property type="match status" value="1"/>
</dbReference>
<dbReference type="PANTHER" id="PTHR30270">
    <property type="entry name" value="THIAMINE-MONOPHOSPHATE KINASE"/>
    <property type="match status" value="1"/>
</dbReference>
<dbReference type="GO" id="GO:0005524">
    <property type="term" value="F:ATP binding"/>
    <property type="evidence" value="ECO:0007669"/>
    <property type="project" value="UniProtKB-UniRule"/>
</dbReference>
<feature type="binding site" evidence="1">
    <location>
        <position position="213"/>
    </location>
    <ligand>
        <name>Mg(2+)</name>
        <dbReference type="ChEBI" id="CHEBI:18420"/>
        <label>5</label>
    </ligand>
</feature>
<dbReference type="GO" id="GO:0000287">
    <property type="term" value="F:magnesium ion binding"/>
    <property type="evidence" value="ECO:0007669"/>
    <property type="project" value="UniProtKB-UniRule"/>
</dbReference>
<dbReference type="Gene3D" id="3.90.650.10">
    <property type="entry name" value="PurM-like C-terminal domain"/>
    <property type="match status" value="1"/>
</dbReference>
<comment type="miscellaneous">
    <text evidence="1">Reaction mechanism of ThiL seems to utilize a direct, inline transfer of the gamma-phosphate of ATP to TMP rather than a phosphorylated enzyme intermediate.</text>
</comment>
<dbReference type="AlphaFoldDB" id="A0A8J2TM89"/>
<keyword evidence="1 4" id="KW-0418">Kinase</keyword>
<dbReference type="GO" id="GO:0009229">
    <property type="term" value="P:thiamine diphosphate biosynthetic process"/>
    <property type="evidence" value="ECO:0007669"/>
    <property type="project" value="UniProtKB-UniRule"/>
</dbReference>
<feature type="binding site" evidence="1">
    <location>
        <position position="210"/>
    </location>
    <ligand>
        <name>Mg(2+)</name>
        <dbReference type="ChEBI" id="CHEBI:18420"/>
        <label>3</label>
    </ligand>
</feature>
<organism evidence="4 5">
    <name type="scientific">Compostibacillus humi</name>
    <dbReference type="NCBI Taxonomy" id="1245525"/>
    <lineage>
        <taxon>Bacteria</taxon>
        <taxon>Bacillati</taxon>
        <taxon>Bacillota</taxon>
        <taxon>Bacilli</taxon>
        <taxon>Bacillales</taxon>
        <taxon>Bacillaceae</taxon>
        <taxon>Compostibacillus</taxon>
    </lineage>
</organism>
<dbReference type="UniPathway" id="UPA00060">
    <property type="reaction ID" value="UER00142"/>
</dbReference>
<keyword evidence="1" id="KW-0784">Thiamine biosynthesis</keyword>
<keyword evidence="1" id="KW-0547">Nucleotide-binding</keyword>
<keyword evidence="1" id="KW-0067">ATP-binding</keyword>
<dbReference type="Proteomes" id="UP000602050">
    <property type="component" value="Unassembled WGS sequence"/>
</dbReference>
<comment type="pathway">
    <text evidence="1">Cofactor biosynthesis; thiamine diphosphate biosynthesis; thiamine diphosphate from thiamine phosphate: step 1/1.</text>
</comment>
<feature type="binding site" evidence="1">
    <location>
        <position position="71"/>
    </location>
    <ligand>
        <name>Mg(2+)</name>
        <dbReference type="ChEBI" id="CHEBI:18420"/>
        <label>2</label>
    </ligand>
</feature>
<dbReference type="RefSeq" id="WP_188392185.1">
    <property type="nucleotide sequence ID" value="NZ_BMEV01000033.1"/>
</dbReference>
<feature type="binding site" evidence="1">
    <location>
        <position position="71"/>
    </location>
    <ligand>
        <name>Mg(2+)</name>
        <dbReference type="ChEBI" id="CHEBI:18420"/>
        <label>3</label>
    </ligand>
</feature>
<protein>
    <recommendedName>
        <fullName evidence="1">Thiamine-monophosphate kinase</fullName>
        <shortName evidence="1">TMP kinase</shortName>
        <shortName evidence="1">Thiamine-phosphate kinase</shortName>
        <ecNumber evidence="1">2.7.4.16</ecNumber>
    </recommendedName>
</protein>
<comment type="similarity">
    <text evidence="1">Belongs to the thiamine-monophosphate kinase family.</text>
</comment>
<dbReference type="InterPro" id="IPR016188">
    <property type="entry name" value="PurM-like_N"/>
</dbReference>